<evidence type="ECO:0000256" key="5">
    <source>
        <dbReference type="ARBA" id="ARBA00022989"/>
    </source>
</evidence>
<dbReference type="OrthoDB" id="655540at2759"/>
<evidence type="ECO:0000313" key="11">
    <source>
        <dbReference type="EMBL" id="GBF90516.1"/>
    </source>
</evidence>
<protein>
    <recommendedName>
        <fullName evidence="10">Amino acid transporter transmembrane domain-containing protein</fullName>
    </recommendedName>
</protein>
<comment type="similarity">
    <text evidence="7">Belongs to the amino acid/polyamine transporter 2 family. Amino acid/auxin permease (AAAP) (TC 2.A.18.5) subfamily.</text>
</comment>
<gene>
    <name evidence="11" type="ORF">Rsub_03512</name>
</gene>
<feature type="domain" description="Amino acid transporter transmembrane" evidence="10">
    <location>
        <begin position="78"/>
        <end position="136"/>
    </location>
</feature>
<feature type="transmembrane region" description="Helical" evidence="9">
    <location>
        <begin position="285"/>
        <end position="313"/>
    </location>
</feature>
<feature type="transmembrane region" description="Helical" evidence="9">
    <location>
        <begin position="375"/>
        <end position="402"/>
    </location>
</feature>
<evidence type="ECO:0000256" key="6">
    <source>
        <dbReference type="ARBA" id="ARBA00023136"/>
    </source>
</evidence>
<keyword evidence="5 9" id="KW-1133">Transmembrane helix</keyword>
<evidence type="ECO:0000256" key="7">
    <source>
        <dbReference type="ARBA" id="ARBA00049662"/>
    </source>
</evidence>
<reference evidence="11 12" key="1">
    <citation type="journal article" date="2018" name="Sci. Rep.">
        <title>Raphidocelis subcapitata (=Pseudokirchneriella subcapitata) provides an insight into genome evolution and environmental adaptations in the Sphaeropleales.</title>
        <authorList>
            <person name="Suzuki S."/>
            <person name="Yamaguchi H."/>
            <person name="Nakajima N."/>
            <person name="Kawachi M."/>
        </authorList>
    </citation>
    <scope>NUCLEOTIDE SEQUENCE [LARGE SCALE GENOMIC DNA]</scope>
    <source>
        <strain evidence="11 12">NIES-35</strain>
    </source>
</reference>
<evidence type="ECO:0000259" key="10">
    <source>
        <dbReference type="Pfam" id="PF01490"/>
    </source>
</evidence>
<feature type="transmembrane region" description="Helical" evidence="9">
    <location>
        <begin position="108"/>
        <end position="129"/>
    </location>
</feature>
<dbReference type="GO" id="GO:0005774">
    <property type="term" value="C:vacuolar membrane"/>
    <property type="evidence" value="ECO:0007669"/>
    <property type="project" value="TreeGrafter"/>
</dbReference>
<evidence type="ECO:0000256" key="3">
    <source>
        <dbReference type="ARBA" id="ARBA00022692"/>
    </source>
</evidence>
<accession>A0A2V0NSB1</accession>
<proteinExistence type="inferred from homology"/>
<feature type="transmembrane region" description="Helical" evidence="9">
    <location>
        <begin position="422"/>
        <end position="439"/>
    </location>
</feature>
<feature type="transmembrane region" description="Helical" evidence="9">
    <location>
        <begin position="445"/>
        <end position="465"/>
    </location>
</feature>
<sequence>MEPSENLPLWPGLRRLNGHGGCRCDGRPPAAAAHARRPRPPRATRLPPPPARRRTARQPLAATARPNLQRRRQEVCISTNTQTLFNLVNVIMGAGFVSMPYACRMGGWASLAVVWALCAVFAWTGTVVLDCCRRVDAARAAAAAAGRPPKQQEGAPPAAAAGGAGLRRAGYEDTAEAAFGPVARRIVSGLMYAELLGICIVYFVLEAEALSTLLAHTPAAAALAAALPPGANVFAAASAALIIPTVLLPDLAALSGLGALSVAAALSLGAALALLWWAGPAAAGAAAAAAGSAAAVVPATLPQVLGIVAFVYAGHSTFPVVQQSMRRPGDAPRVLVAAYVTVAAICSFVGWFGYATYGATAADVITANLPKGAPLTLACVMLTAVSPFAAFALTLEPVALALQRAFVAAKGGGGEAPYALRAAVRLGLAAVCAAAAAVLPHVADLMALVGAVLTTSISLMLPAAARLVLAGDELSPGGAAAAAGVMLLGAAIAVVGARSALGSLAGKVGGAAAVAGV</sequence>
<evidence type="ECO:0000256" key="1">
    <source>
        <dbReference type="ARBA" id="ARBA00004141"/>
    </source>
</evidence>
<keyword evidence="12" id="KW-1185">Reference proteome</keyword>
<dbReference type="FunCoup" id="A0A2V0NSB1">
    <property type="interactions" value="179"/>
</dbReference>
<comment type="subcellular location">
    <subcellularLocation>
        <location evidence="1">Membrane</location>
        <topology evidence="1">Multi-pass membrane protein</topology>
    </subcellularLocation>
</comment>
<dbReference type="GO" id="GO:0015179">
    <property type="term" value="F:L-amino acid transmembrane transporter activity"/>
    <property type="evidence" value="ECO:0007669"/>
    <property type="project" value="TreeGrafter"/>
</dbReference>
<dbReference type="InterPro" id="IPR013057">
    <property type="entry name" value="AA_transpt_TM"/>
</dbReference>
<dbReference type="PANTHER" id="PTHR22950">
    <property type="entry name" value="AMINO ACID TRANSPORTER"/>
    <property type="match status" value="1"/>
</dbReference>
<keyword evidence="3 9" id="KW-0812">Transmembrane</keyword>
<dbReference type="STRING" id="307507.A0A2V0NSB1"/>
<dbReference type="AlphaFoldDB" id="A0A2V0NSB1"/>
<feature type="transmembrane region" description="Helical" evidence="9">
    <location>
        <begin position="84"/>
        <end position="102"/>
    </location>
</feature>
<feature type="transmembrane region" description="Helical" evidence="9">
    <location>
        <begin position="477"/>
        <end position="497"/>
    </location>
</feature>
<feature type="transmembrane region" description="Helical" evidence="9">
    <location>
        <begin position="259"/>
        <end position="279"/>
    </location>
</feature>
<keyword evidence="2" id="KW-0813">Transport</keyword>
<feature type="transmembrane region" description="Helical" evidence="9">
    <location>
        <begin position="186"/>
        <end position="205"/>
    </location>
</feature>
<keyword evidence="6 9" id="KW-0472">Membrane</keyword>
<feature type="transmembrane region" description="Helical" evidence="9">
    <location>
        <begin position="334"/>
        <end position="355"/>
    </location>
</feature>
<evidence type="ECO:0000256" key="9">
    <source>
        <dbReference type="SAM" id="Phobius"/>
    </source>
</evidence>
<dbReference type="Proteomes" id="UP000247498">
    <property type="component" value="Unassembled WGS sequence"/>
</dbReference>
<keyword evidence="4" id="KW-0029">Amino-acid transport</keyword>
<dbReference type="EMBL" id="BDRX01000017">
    <property type="protein sequence ID" value="GBF90516.1"/>
    <property type="molecule type" value="Genomic_DNA"/>
</dbReference>
<evidence type="ECO:0000256" key="8">
    <source>
        <dbReference type="SAM" id="MobiDB-lite"/>
    </source>
</evidence>
<feature type="domain" description="Amino acid transporter transmembrane" evidence="10">
    <location>
        <begin position="167"/>
        <end position="481"/>
    </location>
</feature>
<evidence type="ECO:0000256" key="2">
    <source>
        <dbReference type="ARBA" id="ARBA00022448"/>
    </source>
</evidence>
<feature type="transmembrane region" description="Helical" evidence="9">
    <location>
        <begin position="225"/>
        <end position="247"/>
    </location>
</feature>
<name>A0A2V0NSB1_9CHLO</name>
<feature type="compositionally biased region" description="Low complexity" evidence="8">
    <location>
        <begin position="57"/>
        <end position="66"/>
    </location>
</feature>
<dbReference type="Pfam" id="PF01490">
    <property type="entry name" value="Aa_trans"/>
    <property type="match status" value="2"/>
</dbReference>
<evidence type="ECO:0000256" key="4">
    <source>
        <dbReference type="ARBA" id="ARBA00022970"/>
    </source>
</evidence>
<organism evidence="11 12">
    <name type="scientific">Raphidocelis subcapitata</name>
    <dbReference type="NCBI Taxonomy" id="307507"/>
    <lineage>
        <taxon>Eukaryota</taxon>
        <taxon>Viridiplantae</taxon>
        <taxon>Chlorophyta</taxon>
        <taxon>core chlorophytes</taxon>
        <taxon>Chlorophyceae</taxon>
        <taxon>CS clade</taxon>
        <taxon>Sphaeropleales</taxon>
        <taxon>Selenastraceae</taxon>
        <taxon>Raphidocelis</taxon>
    </lineage>
</organism>
<comment type="caution">
    <text evidence="11">The sequence shown here is derived from an EMBL/GenBank/DDBJ whole genome shotgun (WGS) entry which is preliminary data.</text>
</comment>
<dbReference type="InParanoid" id="A0A2V0NSB1"/>
<feature type="region of interest" description="Disordered" evidence="8">
    <location>
        <begin position="27"/>
        <end position="67"/>
    </location>
</feature>
<dbReference type="PANTHER" id="PTHR22950:SF692">
    <property type="entry name" value="TRANSMEMBRANE AMINO ACID TRANSPORTER FAMILY PROTEIN"/>
    <property type="match status" value="1"/>
</dbReference>
<evidence type="ECO:0000313" key="12">
    <source>
        <dbReference type="Proteomes" id="UP000247498"/>
    </source>
</evidence>